<name>A0A3D8IZ54_9HELI</name>
<dbReference type="AlphaFoldDB" id="A0A3D8IZ54"/>
<proteinExistence type="predicted"/>
<dbReference type="Proteomes" id="UP000257045">
    <property type="component" value="Unassembled WGS sequence"/>
</dbReference>
<comment type="caution">
    <text evidence="1">The sequence shown here is derived from an EMBL/GenBank/DDBJ whole genome shotgun (WGS) entry which is preliminary data.</text>
</comment>
<organism evidence="1 2">
    <name type="scientific">Helicobacter brantae</name>
    <dbReference type="NCBI Taxonomy" id="375927"/>
    <lineage>
        <taxon>Bacteria</taxon>
        <taxon>Pseudomonadati</taxon>
        <taxon>Campylobacterota</taxon>
        <taxon>Epsilonproteobacteria</taxon>
        <taxon>Campylobacterales</taxon>
        <taxon>Helicobacteraceae</taxon>
        <taxon>Helicobacter</taxon>
    </lineage>
</organism>
<dbReference type="OrthoDB" id="5325570at2"/>
<keyword evidence="2" id="KW-1185">Reference proteome</keyword>
<accession>A0A3D8IZ54</accession>
<evidence type="ECO:0008006" key="3">
    <source>
        <dbReference type="Google" id="ProtNLM"/>
    </source>
</evidence>
<dbReference type="RefSeq" id="WP_115569647.1">
    <property type="nucleotide sequence ID" value="NZ_NXLV01000008.1"/>
</dbReference>
<sequence>MKKLALALAVLCCSVWGGDPKYFIGASLDFGFPTFEVKTMESGNTSTPVSLEGKSYMVSFSGGVEQFWDGGEFVGGRALGEFGLGGADMGGEATGAFSLFGALDLLVDFYKGGDMNLGIFGGFEYGMRFLVSDKYTQGYQLKSETYGAYWRVGGSVVVGDIHRFEIMYRSPISPLAIPTQKEGFSSVHQVFAGPQISVGYKVYIW</sequence>
<dbReference type="EMBL" id="NXLV01000008">
    <property type="protein sequence ID" value="RDU70552.1"/>
    <property type="molecule type" value="Genomic_DNA"/>
</dbReference>
<reference evidence="1 2" key="1">
    <citation type="submission" date="2018-04" db="EMBL/GenBank/DDBJ databases">
        <title>Novel Campyloabacter and Helicobacter Species and Strains.</title>
        <authorList>
            <person name="Mannion A.J."/>
            <person name="Shen Z."/>
            <person name="Fox J.G."/>
        </authorList>
    </citation>
    <scope>NUCLEOTIDE SEQUENCE [LARGE SCALE GENOMIC DNA]</scope>
    <source>
        <strain evidence="1 2">MIT 04-9366</strain>
    </source>
</reference>
<evidence type="ECO:0000313" key="2">
    <source>
        <dbReference type="Proteomes" id="UP000257045"/>
    </source>
</evidence>
<gene>
    <name evidence="1" type="ORF">CQA58_05110</name>
</gene>
<protein>
    <recommendedName>
        <fullName evidence="3">Outer membrane protein beta-barrel domain-containing protein</fullName>
    </recommendedName>
</protein>
<evidence type="ECO:0000313" key="1">
    <source>
        <dbReference type="EMBL" id="RDU70552.1"/>
    </source>
</evidence>